<evidence type="ECO:0000313" key="2">
    <source>
        <dbReference type="EMBL" id="PKY06579.1"/>
    </source>
</evidence>
<dbReference type="GeneID" id="36540102"/>
<feature type="region of interest" description="Disordered" evidence="1">
    <location>
        <begin position="77"/>
        <end position="157"/>
    </location>
</feature>
<evidence type="ECO:0000256" key="1">
    <source>
        <dbReference type="SAM" id="MobiDB-lite"/>
    </source>
</evidence>
<evidence type="ECO:0000313" key="3">
    <source>
        <dbReference type="Proteomes" id="UP000234254"/>
    </source>
</evidence>
<keyword evidence="3" id="KW-1185">Reference proteome</keyword>
<gene>
    <name evidence="2" type="ORF">P168DRAFT_115348</name>
</gene>
<name>A0A2I1D9M6_ASPC2</name>
<dbReference type="Proteomes" id="UP000234254">
    <property type="component" value="Unassembled WGS sequence"/>
</dbReference>
<sequence length="157" mass="17801">MAEVVGSRPLPRQSNHRGDPCVVWTEYFRYSHDQRPPSRIQCQCTRNCSSLPFISSAPSLLQTELYSRHQRNNSLIYDRSRNLPSTPLLRYDQGKVSKTPVPLTSQLQSLPNPTRIQYPHQQPPAESNPSSETITGLPGPQGRNRLVGRAKAQTRRI</sequence>
<organism evidence="2 3">
    <name type="scientific">Aspergillus campestris (strain IBT 28561)</name>
    <dbReference type="NCBI Taxonomy" id="1392248"/>
    <lineage>
        <taxon>Eukaryota</taxon>
        <taxon>Fungi</taxon>
        <taxon>Dikarya</taxon>
        <taxon>Ascomycota</taxon>
        <taxon>Pezizomycotina</taxon>
        <taxon>Eurotiomycetes</taxon>
        <taxon>Eurotiomycetidae</taxon>
        <taxon>Eurotiales</taxon>
        <taxon>Aspergillaceae</taxon>
        <taxon>Aspergillus</taxon>
        <taxon>Aspergillus subgen. Circumdati</taxon>
    </lineage>
</organism>
<reference evidence="2" key="1">
    <citation type="submission" date="2016-12" db="EMBL/GenBank/DDBJ databases">
        <title>The genomes of Aspergillus section Nigri reveals drivers in fungal speciation.</title>
        <authorList>
            <consortium name="DOE Joint Genome Institute"/>
            <person name="Vesth T.C."/>
            <person name="Nybo J."/>
            <person name="Theobald S."/>
            <person name="Brandl J."/>
            <person name="Frisvad J.C."/>
            <person name="Nielsen K.F."/>
            <person name="Lyhne E.K."/>
            <person name="Kogle M.E."/>
            <person name="Kuo A."/>
            <person name="Riley R."/>
            <person name="Clum A."/>
            <person name="Nolan M."/>
            <person name="Lipzen A."/>
            <person name="Salamov A."/>
            <person name="Henrissat B."/>
            <person name="Wiebenga A."/>
            <person name="De vries R.P."/>
            <person name="Grigoriev I.V."/>
            <person name="Mortensen U.H."/>
            <person name="Andersen M.R."/>
            <person name="Baker S.E."/>
        </authorList>
    </citation>
    <scope>NUCLEOTIDE SEQUENCE</scope>
    <source>
        <strain evidence="2">IBT 28561</strain>
    </source>
</reference>
<feature type="compositionally biased region" description="Basic residues" evidence="1">
    <location>
        <begin position="146"/>
        <end position="157"/>
    </location>
</feature>
<comment type="caution">
    <text evidence="2">The sequence shown here is derived from an EMBL/GenBank/DDBJ whole genome shotgun (WGS) entry which is preliminary data.</text>
</comment>
<dbReference type="OrthoDB" id="10493515at2759"/>
<dbReference type="VEuPathDB" id="FungiDB:P168DRAFT_115348"/>
<dbReference type="EMBL" id="MSFM01000003">
    <property type="protein sequence ID" value="PKY06579.1"/>
    <property type="molecule type" value="Genomic_DNA"/>
</dbReference>
<dbReference type="RefSeq" id="XP_024695173.1">
    <property type="nucleotide sequence ID" value="XM_024832581.1"/>
</dbReference>
<feature type="compositionally biased region" description="Polar residues" evidence="1">
    <location>
        <begin position="102"/>
        <end position="115"/>
    </location>
</feature>
<feature type="compositionally biased region" description="Polar residues" evidence="1">
    <location>
        <begin position="124"/>
        <end position="134"/>
    </location>
</feature>
<accession>A0A2I1D9M6</accession>
<proteinExistence type="predicted"/>
<protein>
    <submittedName>
        <fullName evidence="2">Uncharacterized protein</fullName>
    </submittedName>
</protein>
<dbReference type="AlphaFoldDB" id="A0A2I1D9M6"/>